<dbReference type="InterPro" id="IPR029069">
    <property type="entry name" value="HotDog_dom_sf"/>
</dbReference>
<evidence type="ECO:0000313" key="2">
    <source>
        <dbReference type="Proteomes" id="UP000011864"/>
    </source>
</evidence>
<evidence type="ECO:0008006" key="3">
    <source>
        <dbReference type="Google" id="ProtNLM"/>
    </source>
</evidence>
<dbReference type="eggNOG" id="COG2050">
    <property type="taxonomic scope" value="Bacteria"/>
</dbReference>
<dbReference type="Proteomes" id="UP000011864">
    <property type="component" value="Chromosome"/>
</dbReference>
<dbReference type="HOGENOM" id="CLU_2383520_0_0_6"/>
<dbReference type="STRING" id="1129794.C427_2693"/>
<proteinExistence type="predicted"/>
<dbReference type="AlphaFoldDB" id="M4S278"/>
<sequence length="94" mass="9925">MIDCHGTGSAAAMAFRNEDRAMDTLPAIRFVTGALNVNYLAPTPQGVELELMGSFSEIKARKIIVDIVVSANGVVCAKGTVIAVKMPQSMAIKT</sequence>
<dbReference type="Gene3D" id="3.10.129.10">
    <property type="entry name" value="Hotdog Thioesterase"/>
    <property type="match status" value="1"/>
</dbReference>
<protein>
    <recommendedName>
        <fullName evidence="3">Thioesterase domain-containing protein</fullName>
    </recommendedName>
</protein>
<dbReference type="SUPFAM" id="SSF54637">
    <property type="entry name" value="Thioesterase/thiol ester dehydrase-isomerase"/>
    <property type="match status" value="1"/>
</dbReference>
<keyword evidence="2" id="KW-1185">Reference proteome</keyword>
<reference evidence="1 2" key="1">
    <citation type="journal article" date="2013" name="Genome Announc.">
        <title>Complete Genome Sequence of Glaciecola psychrophila Strain 170T.</title>
        <authorList>
            <person name="Yin J."/>
            <person name="Chen J."/>
            <person name="Liu G."/>
            <person name="Yu Y."/>
            <person name="Song L."/>
            <person name="Wang X."/>
            <person name="Qu X."/>
        </authorList>
    </citation>
    <scope>NUCLEOTIDE SEQUENCE [LARGE SCALE GENOMIC DNA]</scope>
    <source>
        <strain evidence="1 2">170</strain>
    </source>
</reference>
<accession>M4S278</accession>
<dbReference type="PATRIC" id="fig|1129794.4.peg.2674"/>
<organism evidence="1 2">
    <name type="scientific">Paraglaciecola psychrophila 170</name>
    <dbReference type="NCBI Taxonomy" id="1129794"/>
    <lineage>
        <taxon>Bacteria</taxon>
        <taxon>Pseudomonadati</taxon>
        <taxon>Pseudomonadota</taxon>
        <taxon>Gammaproteobacteria</taxon>
        <taxon>Alteromonadales</taxon>
        <taxon>Alteromonadaceae</taxon>
        <taxon>Paraglaciecola</taxon>
    </lineage>
</organism>
<evidence type="ECO:0000313" key="1">
    <source>
        <dbReference type="EMBL" id="AGH44802.1"/>
    </source>
</evidence>
<gene>
    <name evidence="1" type="ORF">C427_2693</name>
</gene>
<dbReference type="EMBL" id="CP003837">
    <property type="protein sequence ID" value="AGH44802.1"/>
    <property type="molecule type" value="Genomic_DNA"/>
</dbReference>
<dbReference type="KEGG" id="gps:C427_2693"/>
<name>M4S278_9ALTE</name>
<dbReference type="RefSeq" id="WP_015430843.1">
    <property type="nucleotide sequence ID" value="NC_020514.1"/>
</dbReference>